<name>A0A565AXM2_9BRAS</name>
<evidence type="ECO:0000313" key="2">
    <source>
        <dbReference type="Proteomes" id="UP000489600"/>
    </source>
</evidence>
<reference evidence="1" key="1">
    <citation type="submission" date="2019-07" db="EMBL/GenBank/DDBJ databases">
        <authorList>
            <person name="Dittberner H."/>
        </authorList>
    </citation>
    <scope>NUCLEOTIDE SEQUENCE [LARGE SCALE GENOMIC DNA]</scope>
</reference>
<organism evidence="1 2">
    <name type="scientific">Arabis nemorensis</name>
    <dbReference type="NCBI Taxonomy" id="586526"/>
    <lineage>
        <taxon>Eukaryota</taxon>
        <taxon>Viridiplantae</taxon>
        <taxon>Streptophyta</taxon>
        <taxon>Embryophyta</taxon>
        <taxon>Tracheophyta</taxon>
        <taxon>Spermatophyta</taxon>
        <taxon>Magnoliopsida</taxon>
        <taxon>eudicotyledons</taxon>
        <taxon>Gunneridae</taxon>
        <taxon>Pentapetalae</taxon>
        <taxon>rosids</taxon>
        <taxon>malvids</taxon>
        <taxon>Brassicales</taxon>
        <taxon>Brassicaceae</taxon>
        <taxon>Arabideae</taxon>
        <taxon>Arabis</taxon>
    </lineage>
</organism>
<comment type="caution">
    <text evidence="1">The sequence shown here is derived from an EMBL/GenBank/DDBJ whole genome shotgun (WGS) entry which is preliminary data.</text>
</comment>
<dbReference type="EMBL" id="CABITT030000002">
    <property type="protein sequence ID" value="VVA94161.1"/>
    <property type="molecule type" value="Genomic_DNA"/>
</dbReference>
<proteinExistence type="predicted"/>
<accession>A0A565AXM2</accession>
<protein>
    <submittedName>
        <fullName evidence="1">Uncharacterized protein</fullName>
    </submittedName>
</protein>
<keyword evidence="2" id="KW-1185">Reference proteome</keyword>
<dbReference type="AlphaFoldDB" id="A0A565AXM2"/>
<evidence type="ECO:0000313" key="1">
    <source>
        <dbReference type="EMBL" id="VVA94161.1"/>
    </source>
</evidence>
<dbReference type="Proteomes" id="UP000489600">
    <property type="component" value="Unassembled WGS sequence"/>
</dbReference>
<gene>
    <name evidence="1" type="ORF">ANE_LOCUS4606</name>
</gene>
<sequence length="55" mass="5713">MKPEAEMGARERLFFGDDGYTAAVGEKLCNVESGPADLVGPVATAIPEGEETTGQ</sequence>